<dbReference type="InterPro" id="IPR029057">
    <property type="entry name" value="PRTase-like"/>
</dbReference>
<evidence type="ECO:0000313" key="1">
    <source>
        <dbReference type="EMBL" id="MTC36623.1"/>
    </source>
</evidence>
<name>A0AAW9VFU9_9GAMM</name>
<dbReference type="SUPFAM" id="SSF53271">
    <property type="entry name" value="PRTase-like"/>
    <property type="match status" value="1"/>
</dbReference>
<evidence type="ECO:0000313" key="2">
    <source>
        <dbReference type="Proteomes" id="UP000449944"/>
    </source>
</evidence>
<gene>
    <name evidence="1" type="ORF">GKR67_18795</name>
</gene>
<organism evidence="1 2">
    <name type="scientific">Providencia alcalifaciens</name>
    <dbReference type="NCBI Taxonomy" id="126385"/>
    <lineage>
        <taxon>Bacteria</taxon>
        <taxon>Pseudomonadati</taxon>
        <taxon>Pseudomonadota</taxon>
        <taxon>Gammaproteobacteria</taxon>
        <taxon>Enterobacterales</taxon>
        <taxon>Morganellaceae</taxon>
        <taxon>Providencia</taxon>
    </lineage>
</organism>
<comment type="caution">
    <text evidence="1">The sequence shown here is derived from an EMBL/GenBank/DDBJ whole genome shotgun (WGS) entry which is preliminary data.</text>
</comment>
<dbReference type="AlphaFoldDB" id="A0AAW9VFU9"/>
<dbReference type="Proteomes" id="UP000449944">
    <property type="component" value="Unassembled WGS sequence"/>
</dbReference>
<accession>A0AAW9VFU9</accession>
<sequence>MGFDVDTTNNIVTVDHSHDIFSRTTVAGNPTTIRLSNGLKVTSIFSRTKGKRAKRGERPPGDNNPMLYALKGMQNLKTTYRSVMDLYVNFQEILPVFINAGFQWDWLLPLPSSSQLTSIFANKVAHQSGIGVCLNGTILKKSAQDVLDSLNNLQIKATERSALREDINRFIARNSPQTPFQIKAITRSQLRQHISPLKWGHIGIGSNPPRNVLLIDDMVTTGTSLMSAFDIIKHRYPTVRIEALTLFGSTGR</sequence>
<dbReference type="EMBL" id="WLUB01000058">
    <property type="protein sequence ID" value="MTC36623.1"/>
    <property type="molecule type" value="Genomic_DNA"/>
</dbReference>
<evidence type="ECO:0008006" key="3">
    <source>
        <dbReference type="Google" id="ProtNLM"/>
    </source>
</evidence>
<proteinExistence type="predicted"/>
<reference evidence="1 2" key="1">
    <citation type="submission" date="2019-10" db="EMBL/GenBank/DDBJ databases">
        <title>Comparative genomic analysis of Providencia.</title>
        <authorList>
            <person name="Yuan C."/>
            <person name="Wei Y."/>
            <person name="Yin Z."/>
        </authorList>
    </citation>
    <scope>NUCLEOTIDE SEQUENCE [LARGE SCALE GENOMIC DNA]</scope>
    <source>
        <strain evidence="2">wls1934</strain>
    </source>
</reference>
<dbReference type="CDD" id="cd06223">
    <property type="entry name" value="PRTases_typeI"/>
    <property type="match status" value="1"/>
</dbReference>
<dbReference type="Gene3D" id="3.40.50.2020">
    <property type="match status" value="1"/>
</dbReference>
<protein>
    <recommendedName>
        <fullName evidence="3">Phosphoribosyltransferase domain-containing protein</fullName>
    </recommendedName>
</protein>
<dbReference type="InterPro" id="IPR000836">
    <property type="entry name" value="PRTase_dom"/>
</dbReference>